<reference evidence="8 9" key="1">
    <citation type="submission" date="2015-04" db="EMBL/GenBank/DDBJ databases">
        <title>Complete genome sequence of Schizopora paradoxa KUC8140, a cosmopolitan wood degrader in East Asia.</title>
        <authorList>
            <consortium name="DOE Joint Genome Institute"/>
            <person name="Min B."/>
            <person name="Park H."/>
            <person name="Jang Y."/>
            <person name="Kim J.-J."/>
            <person name="Kim K.H."/>
            <person name="Pangilinan J."/>
            <person name="Lipzen A."/>
            <person name="Riley R."/>
            <person name="Grigoriev I.V."/>
            <person name="Spatafora J.W."/>
            <person name="Choi I.-G."/>
        </authorList>
    </citation>
    <scope>NUCLEOTIDE SEQUENCE [LARGE SCALE GENOMIC DNA]</scope>
    <source>
        <strain evidence="8 9">KUC8140</strain>
    </source>
</reference>
<dbReference type="Pfam" id="PF00270">
    <property type="entry name" value="DEAD"/>
    <property type="match status" value="1"/>
</dbReference>
<dbReference type="FunCoup" id="A0A0H2RQ68">
    <property type="interactions" value="316"/>
</dbReference>
<sequence>MDLDDELERISAQTEGKLDAVPEVEVAQGLSALKALSVVDHSWYAPFSKKSRWMDLVGDYAGQELFVIDGDSLIQYILDDPLLALGKSDTSFQSLHALHSLEKLLAGLRTRHANFEVVFWHDHRHSALRTGSSSSLVASRGLARRILFNHLLKLDVKVHVFSSLSDEGWKAFQSRQRPMFILMNDGGSYNEDVAEDAAQRLLLQRLIVRDILCSRLAVVLLAPLEFRDAKIFTFVVEELRQSGKDFNFPAGVSHAQELARRELENWEANVVLYPQALQISEKTNGDDTIEPALVVASRAFASHSEVQRDPTLLFILKAFIAHLLSLRSLPLQLRAQSHPSVGEALEATIVNVFYPIMFICLDKAISTSSIPLDVDGHVFMAILDLQLRSPGEPFTRFVGAGVSSEVENILRLAGIPTAIDLPNVVPPPSAQFANGHAIQRPSSATVSVLPFSNLAFEGLLPSVHEEEDDGDVAASQSHFKYQRRFEDTRHWHGKRTILPAHQGGEAARKATEWARMKELKRHQRNMNNMQKLAESLTGALGTQLQKKRILASARNAEAPSSGKSREKPQQQAKGKKPPPMKKADKIKAQNTTAKASKEDDELAKKWSADVKRLEHPDRSLQLHLNMKEIDAIIASNQMRDTWYDSEVRLYQIHTELRLWAASGDKEETRDSFSVSILRKVLELFQHKKLTKTIIDCLGTVLAAMGFSSYFPQLASQAEGRLIDDRRLEFKFVKLQRKSGEQLYKFMQISDDPVEWQLRLFGEFMDRSMDGKADSRVSFKPDGWQREVLDSLDADKSILVVAPTSAGKTFISFYAMEKVLRDSDDGILVYIAPTKALVNQVAAEVYARFEKEVPGQSMWSIHTRDYRLNDPQKCQILVTVPEMFAIMLLSPPLAKLWTPRIKRIILDEIHSIGQQEGGAVWEQILLLAPCPIVGLSATIGSPEVFNNWLASVQKAHNFKHTFVFHPYRYSHLRKHIYQLPKKFQPFEGLSSLQEENIRFLHPVSALAFGTNTIPPDFSLEARDTLTLYNALKPFDAHIEGGLSRFDPKAYFQRGALLKQKDVIDYELKLKDILLQLMSSPDDANRSILGKVIKSLQDSEVAKIDGSALNMAPSPKPFLEGLIHLLTEMHVKGALPAILFSFDRSNIEIMAMQVLEDLTRAEEVEKNSPKWRAKVKQWEAWKVAQEKKQKAQAKVAKKRADAEEMRESQETSLSWESSFDPSDPLPEFSFADLKRYSRGELLKDIEELKWSRASIPSWALDALHRGVAVHHSGMNKGYRNLVERLFRLGFLRVMFATGTLALGINAPAKSSVFCGDSPFLTALNYRQCAGRAGRRGFDLLGNVIFYGIPMDRIQRLILSRLPLLTGNFPLTSTLSLRLFNLLHGSENSESAVKAVRSLMKLPQISFGSSSGQQQLAHHMRFSIEYLRRAGLLDSHGKPMDLYGIAAHLYHAEPSNLALVCLMHRGVLHRIAGQASFENAKRELMLVLCHLFGRHYLPQAYGTQENVARLRIEKKYSSLIVLPPLPDFAREVLEEHNAEILGIFSSYASSYVSVAETSLGTDYKLSFSDREFKPSEDDDKSLQGTLLEEHLKCTALKVTTRSLFVANSGLGDRVQSVEELARTCRRGLELNEHAIPSLTQISSLPSNDRPNLNAYLLDFFTHGQLDMIVTANGIRRGDVWYLLQDFDLTLKAIRLALDQLLLEASGKKIADGADGELATLENDWEDDFEDDRTASSVKVAETVEEDQEEPDVVSNDWDEDEDAPKKRKQSPTSSKQQAQQGVTEADRRVVKLVNDVCEEFGEKFRKIFA</sequence>
<dbReference type="PANTHER" id="PTHR44533">
    <property type="entry name" value="DEAD/H RNA HELICASE, PUTATIVE-RELATED"/>
    <property type="match status" value="1"/>
</dbReference>
<keyword evidence="4" id="KW-0067">ATP-binding</keyword>
<evidence type="ECO:0000259" key="6">
    <source>
        <dbReference type="PROSITE" id="PS51192"/>
    </source>
</evidence>
<feature type="compositionally biased region" description="Acidic residues" evidence="5">
    <location>
        <begin position="1739"/>
        <end position="1759"/>
    </location>
</feature>
<gene>
    <name evidence="8" type="ORF">SCHPADRAFT_939792</name>
</gene>
<evidence type="ECO:0000256" key="5">
    <source>
        <dbReference type="SAM" id="MobiDB-lite"/>
    </source>
</evidence>
<evidence type="ECO:0000259" key="7">
    <source>
        <dbReference type="PROSITE" id="PS51194"/>
    </source>
</evidence>
<dbReference type="SUPFAM" id="SSF52540">
    <property type="entry name" value="P-loop containing nucleoside triphosphate hydrolases"/>
    <property type="match status" value="1"/>
</dbReference>
<dbReference type="InterPro" id="IPR014001">
    <property type="entry name" value="Helicase_ATP-bd"/>
</dbReference>
<dbReference type="PROSITE" id="PS51194">
    <property type="entry name" value="HELICASE_CTER"/>
    <property type="match status" value="1"/>
</dbReference>
<dbReference type="SMART" id="SM00487">
    <property type="entry name" value="DEXDc"/>
    <property type="match status" value="1"/>
</dbReference>
<dbReference type="InParanoid" id="A0A0H2RQ68"/>
<dbReference type="Proteomes" id="UP000053477">
    <property type="component" value="Unassembled WGS sequence"/>
</dbReference>
<dbReference type="Pfam" id="PF26076">
    <property type="entry name" value="WHD_DDX60"/>
    <property type="match status" value="1"/>
</dbReference>
<dbReference type="InterPro" id="IPR052431">
    <property type="entry name" value="SKI2_subfamily_helicases"/>
</dbReference>
<keyword evidence="3" id="KW-0347">Helicase</keyword>
<dbReference type="GO" id="GO:0005737">
    <property type="term" value="C:cytoplasm"/>
    <property type="evidence" value="ECO:0007669"/>
    <property type="project" value="TreeGrafter"/>
</dbReference>
<dbReference type="STRING" id="27342.A0A0H2RQ68"/>
<dbReference type="OrthoDB" id="2320933at2759"/>
<dbReference type="PANTHER" id="PTHR44533:SF4">
    <property type="entry name" value="DEAD_H RNA HELICASE, PUTATIVE-RELATED"/>
    <property type="match status" value="1"/>
</dbReference>
<evidence type="ECO:0000313" key="9">
    <source>
        <dbReference type="Proteomes" id="UP000053477"/>
    </source>
</evidence>
<dbReference type="InterPro" id="IPR001650">
    <property type="entry name" value="Helicase_C-like"/>
</dbReference>
<feature type="domain" description="Helicase ATP-binding" evidence="6">
    <location>
        <begin position="788"/>
        <end position="956"/>
    </location>
</feature>
<protein>
    <submittedName>
        <fullName evidence="8">p-loop containing nucleoside triphosphate hydrolase protein</fullName>
    </submittedName>
</protein>
<dbReference type="CDD" id="cd18025">
    <property type="entry name" value="DEXHc_DDX60"/>
    <property type="match status" value="1"/>
</dbReference>
<dbReference type="FunFam" id="3.40.50.300:FF:001039">
    <property type="entry name" value="ATP-dependent RNA helicase DDX60"/>
    <property type="match status" value="1"/>
</dbReference>
<feature type="region of interest" description="Disordered" evidence="5">
    <location>
        <begin position="1195"/>
        <end position="1218"/>
    </location>
</feature>
<evidence type="ECO:0000256" key="2">
    <source>
        <dbReference type="ARBA" id="ARBA00022801"/>
    </source>
</evidence>
<dbReference type="InterPro" id="IPR027417">
    <property type="entry name" value="P-loop_NTPase"/>
</dbReference>
<dbReference type="PROSITE" id="PS51192">
    <property type="entry name" value="HELICASE_ATP_BIND_1"/>
    <property type="match status" value="1"/>
</dbReference>
<feature type="compositionally biased region" description="Polar residues" evidence="5">
    <location>
        <begin position="1208"/>
        <end position="1218"/>
    </location>
</feature>
<evidence type="ECO:0000256" key="4">
    <source>
        <dbReference type="ARBA" id="ARBA00022840"/>
    </source>
</evidence>
<organism evidence="8 9">
    <name type="scientific">Schizopora paradoxa</name>
    <dbReference type="NCBI Taxonomy" id="27342"/>
    <lineage>
        <taxon>Eukaryota</taxon>
        <taxon>Fungi</taxon>
        <taxon>Dikarya</taxon>
        <taxon>Basidiomycota</taxon>
        <taxon>Agaricomycotina</taxon>
        <taxon>Agaricomycetes</taxon>
        <taxon>Hymenochaetales</taxon>
        <taxon>Schizoporaceae</taxon>
        <taxon>Schizopora</taxon>
    </lineage>
</organism>
<dbReference type="InterPro" id="IPR011545">
    <property type="entry name" value="DEAD/DEAH_box_helicase_dom"/>
</dbReference>
<dbReference type="InterPro" id="IPR059032">
    <property type="entry name" value="WHD_DDX60"/>
</dbReference>
<dbReference type="EMBL" id="KQ085948">
    <property type="protein sequence ID" value="KLO14115.1"/>
    <property type="molecule type" value="Genomic_DNA"/>
</dbReference>
<feature type="compositionally biased region" description="Basic and acidic residues" evidence="5">
    <location>
        <begin position="1196"/>
        <end position="1207"/>
    </location>
</feature>
<dbReference type="GO" id="GO:0005524">
    <property type="term" value="F:ATP binding"/>
    <property type="evidence" value="ECO:0007669"/>
    <property type="project" value="UniProtKB-KW"/>
</dbReference>
<dbReference type="Pfam" id="PF00271">
    <property type="entry name" value="Helicase_C"/>
    <property type="match status" value="1"/>
</dbReference>
<evidence type="ECO:0000256" key="1">
    <source>
        <dbReference type="ARBA" id="ARBA00022741"/>
    </source>
</evidence>
<evidence type="ECO:0000256" key="3">
    <source>
        <dbReference type="ARBA" id="ARBA00022806"/>
    </source>
</evidence>
<dbReference type="GO" id="GO:0016787">
    <property type="term" value="F:hydrolase activity"/>
    <property type="evidence" value="ECO:0007669"/>
    <property type="project" value="UniProtKB-KW"/>
</dbReference>
<evidence type="ECO:0000313" key="8">
    <source>
        <dbReference type="EMBL" id="KLO14115.1"/>
    </source>
</evidence>
<feature type="compositionally biased region" description="Polar residues" evidence="5">
    <location>
        <begin position="1767"/>
        <end position="1779"/>
    </location>
</feature>
<keyword evidence="1" id="KW-0547">Nucleotide-binding</keyword>
<dbReference type="GO" id="GO:0003676">
    <property type="term" value="F:nucleic acid binding"/>
    <property type="evidence" value="ECO:0007669"/>
    <property type="project" value="InterPro"/>
</dbReference>
<dbReference type="SMART" id="SM00490">
    <property type="entry name" value="HELICc"/>
    <property type="match status" value="1"/>
</dbReference>
<feature type="region of interest" description="Disordered" evidence="5">
    <location>
        <begin position="552"/>
        <end position="601"/>
    </location>
</feature>
<name>A0A0H2RQ68_9AGAM</name>
<feature type="domain" description="Helicase C-terminal" evidence="7">
    <location>
        <begin position="1199"/>
        <end position="1380"/>
    </location>
</feature>
<keyword evidence="2 8" id="KW-0378">Hydrolase</keyword>
<dbReference type="Pfam" id="PF23002">
    <property type="entry name" value="PIN-like_DDX60"/>
    <property type="match status" value="1"/>
</dbReference>
<proteinExistence type="predicted"/>
<dbReference type="InterPro" id="IPR055124">
    <property type="entry name" value="PIN-like_DDX60"/>
</dbReference>
<dbReference type="Gene3D" id="3.40.50.300">
    <property type="entry name" value="P-loop containing nucleotide triphosphate hydrolases"/>
    <property type="match status" value="2"/>
</dbReference>
<feature type="region of interest" description="Disordered" evidence="5">
    <location>
        <begin position="1736"/>
        <end position="1782"/>
    </location>
</feature>
<keyword evidence="9" id="KW-1185">Reference proteome</keyword>
<dbReference type="GO" id="GO:0004386">
    <property type="term" value="F:helicase activity"/>
    <property type="evidence" value="ECO:0007669"/>
    <property type="project" value="UniProtKB-KW"/>
</dbReference>
<accession>A0A0H2RQ68</accession>